<feature type="compositionally biased region" description="Low complexity" evidence="1">
    <location>
        <begin position="82"/>
        <end position="100"/>
    </location>
</feature>
<evidence type="ECO:0000256" key="2">
    <source>
        <dbReference type="SAM" id="SignalP"/>
    </source>
</evidence>
<protein>
    <submittedName>
        <fullName evidence="3">Uncharacterized protein</fullName>
    </submittedName>
</protein>
<gene>
    <name evidence="3" type="ORF">C9I57_24045</name>
</gene>
<dbReference type="Proteomes" id="UP000240638">
    <property type="component" value="Unassembled WGS sequence"/>
</dbReference>
<comment type="caution">
    <text evidence="3">The sequence shown here is derived from an EMBL/GenBank/DDBJ whole genome shotgun (WGS) entry which is preliminary data.</text>
</comment>
<keyword evidence="2" id="KW-0732">Signal</keyword>
<feature type="compositionally biased region" description="Basic and acidic residues" evidence="1">
    <location>
        <begin position="101"/>
        <end position="124"/>
    </location>
</feature>
<feature type="signal peptide" evidence="2">
    <location>
        <begin position="1"/>
        <end position="22"/>
    </location>
</feature>
<evidence type="ECO:0000313" key="3">
    <source>
        <dbReference type="EMBL" id="PTB18255.1"/>
    </source>
</evidence>
<reference evidence="3 4" key="1">
    <citation type="submission" date="2018-03" db="EMBL/GenBank/DDBJ databases">
        <title>Whole genome analyses suggest that Burkholderia sensu lato contains two further novel genera in the rhizoxinica-symbiotica group Mycetohabitans gen. nov., and Trinickia gen. nov.: implications for the evolution of diazotrophy and nodulation in the Burkholderiaceae.</title>
        <authorList>
            <person name="Estrada De Los Santos P."/>
            <person name="Palmer M."/>
            <person name="Chavez-Ramirez B."/>
            <person name="Steenkamp E.T."/>
            <person name="Hirsch A.M."/>
            <person name="Manyaka P."/>
            <person name="Maluk M."/>
            <person name="Lafos M."/>
            <person name="Crook M."/>
            <person name="Gross E."/>
            <person name="Simon M.F."/>
            <person name="Bueno Dos Reis Junior F."/>
            <person name="Poole P.S."/>
            <person name="Venter S.N."/>
            <person name="James E.K."/>
        </authorList>
    </citation>
    <scope>NUCLEOTIDE SEQUENCE [LARGE SCALE GENOMIC DNA]</scope>
    <source>
        <strain evidence="3 4">JPY-366</strain>
    </source>
</reference>
<dbReference type="AlphaFoldDB" id="A0A2T3XP17"/>
<organism evidence="3 4">
    <name type="scientific">Trinickia symbiotica</name>
    <dbReference type="NCBI Taxonomy" id="863227"/>
    <lineage>
        <taxon>Bacteria</taxon>
        <taxon>Pseudomonadati</taxon>
        <taxon>Pseudomonadota</taxon>
        <taxon>Betaproteobacteria</taxon>
        <taxon>Burkholderiales</taxon>
        <taxon>Burkholderiaceae</taxon>
        <taxon>Trinickia</taxon>
    </lineage>
</organism>
<feature type="chain" id="PRO_5015394918" evidence="2">
    <location>
        <begin position="23"/>
        <end position="222"/>
    </location>
</feature>
<feature type="region of interest" description="Disordered" evidence="1">
    <location>
        <begin position="82"/>
        <end position="124"/>
    </location>
</feature>
<proteinExistence type="predicted"/>
<accession>A0A2T3XP17</accession>
<evidence type="ECO:0000313" key="4">
    <source>
        <dbReference type="Proteomes" id="UP000240638"/>
    </source>
</evidence>
<name>A0A2T3XP17_9BURK</name>
<dbReference type="EMBL" id="PYUC01000013">
    <property type="protein sequence ID" value="PTB18255.1"/>
    <property type="molecule type" value="Genomic_DNA"/>
</dbReference>
<sequence length="222" mass="23808">MTMKVLPIAVAAVFVATPAAHAQLNLLNAIQSAQSAIAQAKSPDKPDIPSGAALLQQAKGLAAQQVWAQKSAQAQQDRAQELAEQQAQQNAFLQQQQAKADAGHAEGEKRRRETDEQYARAQQEDARRAAQAAAQARAACPELANTKLGSGAAIVTCKNRGMSEQQMMATIGDGPTAAQAYGAAIVQDIYEDNVTNPRRGNDVFDYYAKCYQRGTPCARPQW</sequence>
<evidence type="ECO:0000256" key="1">
    <source>
        <dbReference type="SAM" id="MobiDB-lite"/>
    </source>
</evidence>